<dbReference type="GO" id="GO:0005096">
    <property type="term" value="F:GTPase activator activity"/>
    <property type="evidence" value="ECO:0007669"/>
    <property type="project" value="UniProtKB-KW"/>
</dbReference>
<dbReference type="GO" id="GO:0048471">
    <property type="term" value="C:perinuclear region of cytoplasm"/>
    <property type="evidence" value="ECO:0007669"/>
    <property type="project" value="TreeGrafter"/>
</dbReference>
<dbReference type="SMART" id="SM00368">
    <property type="entry name" value="LRR_RI"/>
    <property type="match status" value="5"/>
</dbReference>
<gene>
    <name evidence="5" type="ORF">PGLA1383_LOCUS46361</name>
</gene>
<dbReference type="OMA" id="QRNDYQV"/>
<evidence type="ECO:0000313" key="6">
    <source>
        <dbReference type="Proteomes" id="UP000654075"/>
    </source>
</evidence>
<comment type="caution">
    <text evidence="5">The sequence shown here is derived from an EMBL/GenBank/DDBJ whole genome shotgun (WGS) entry which is preliminary data.</text>
</comment>
<dbReference type="PANTHER" id="PTHR24113">
    <property type="entry name" value="RAN GTPASE-ACTIVATING PROTEIN 1"/>
    <property type="match status" value="1"/>
</dbReference>
<dbReference type="EMBL" id="CAJNNV010029753">
    <property type="protein sequence ID" value="CAE8629961.1"/>
    <property type="molecule type" value="Genomic_DNA"/>
</dbReference>
<keyword evidence="4" id="KW-0175">Coiled coil</keyword>
<organism evidence="5 6">
    <name type="scientific">Polarella glacialis</name>
    <name type="common">Dinoflagellate</name>
    <dbReference type="NCBI Taxonomy" id="89957"/>
    <lineage>
        <taxon>Eukaryota</taxon>
        <taxon>Sar</taxon>
        <taxon>Alveolata</taxon>
        <taxon>Dinophyceae</taxon>
        <taxon>Suessiales</taxon>
        <taxon>Suessiaceae</taxon>
        <taxon>Polarella</taxon>
    </lineage>
</organism>
<dbReference type="InterPro" id="IPR027038">
    <property type="entry name" value="RanGap"/>
</dbReference>
<dbReference type="OrthoDB" id="429162at2759"/>
<evidence type="ECO:0000313" key="5">
    <source>
        <dbReference type="EMBL" id="CAE8629961.1"/>
    </source>
</evidence>
<keyword evidence="3" id="KW-0677">Repeat</keyword>
<dbReference type="PANTHER" id="PTHR24113:SF12">
    <property type="entry name" value="RAN GTPASE-ACTIVATING PROTEIN 1"/>
    <property type="match status" value="1"/>
</dbReference>
<proteinExistence type="predicted"/>
<dbReference type="SUPFAM" id="SSF52047">
    <property type="entry name" value="RNI-like"/>
    <property type="match status" value="1"/>
</dbReference>
<dbReference type="PROSITE" id="PS51450">
    <property type="entry name" value="LRR"/>
    <property type="match status" value="1"/>
</dbReference>
<keyword evidence="1" id="KW-0343">GTPase activation</keyword>
<name>A0A813GXF6_POLGL</name>
<evidence type="ECO:0000256" key="4">
    <source>
        <dbReference type="SAM" id="Coils"/>
    </source>
</evidence>
<evidence type="ECO:0000256" key="1">
    <source>
        <dbReference type="ARBA" id="ARBA00022468"/>
    </source>
</evidence>
<evidence type="ECO:0000256" key="2">
    <source>
        <dbReference type="ARBA" id="ARBA00022614"/>
    </source>
</evidence>
<sequence>MPGSPLPLASTLAAALPDAVPPMGRVEAKSLSLKGLRLGAASASCLVIQLKGRGYTRLDLSNNQIGDAAAPAICGIIHNLPKLRCLVLAGNILGPVALKELSIELAIDEQLEALHLGTPLARGAPAVMMRRNQHRQLRPNMIGSEGLQAVLRGFSTNPCRSLTTLVLCRTSLEAEAGIYLASFMEQDTLLRHLDVSGNPLSSEGVCALLPACANLKHLDLGDTGCRGELIHAQLSSMLQRATNLAFLSLAFNTIETRPLRRITRAVAACEPLVSLNLAGTQLDTECVSVLADSFLHAPDHYLRDLDLSDNNFSEVEAATALAYVITNSKLQVLRLNRNALGDAGVSEIADALSPKVCPPDGPTLFHLELGSCRIGLKGAGHLFSCVAQNKSLRVLKLNDNLLDDSLDLRYIDELGHIQELFLKGNRLNRKCLQFAADTCKRNMMKMRDAEPSALRNEVKRLLVQETKLLQARHQTALDEAEIFVRVHERSKVSEELRKCRIATMKQERQASHKMSVLEDALEARRSQLDKTKSAISEAARRNEVDHAKLKSKLAQHEQELTDVQAQQDVVEKQIAEKRKVHPSEVAVIKAKVKAALDAAEQAKSTGADMRQQLKTLQEKSLIDFRP</sequence>
<feature type="coiled-coil region" evidence="4">
    <location>
        <begin position="539"/>
        <end position="573"/>
    </location>
</feature>
<dbReference type="Gene3D" id="3.80.10.10">
    <property type="entry name" value="Ribonuclease Inhibitor"/>
    <property type="match status" value="3"/>
</dbReference>
<keyword evidence="2" id="KW-0433">Leucine-rich repeat</keyword>
<dbReference type="Proteomes" id="UP000654075">
    <property type="component" value="Unassembled WGS sequence"/>
</dbReference>
<dbReference type="GO" id="GO:0005829">
    <property type="term" value="C:cytosol"/>
    <property type="evidence" value="ECO:0007669"/>
    <property type="project" value="TreeGrafter"/>
</dbReference>
<dbReference type="InterPro" id="IPR001611">
    <property type="entry name" value="Leu-rich_rpt"/>
</dbReference>
<keyword evidence="6" id="KW-1185">Reference proteome</keyword>
<reference evidence="5" key="1">
    <citation type="submission" date="2021-02" db="EMBL/GenBank/DDBJ databases">
        <authorList>
            <person name="Dougan E. K."/>
            <person name="Rhodes N."/>
            <person name="Thang M."/>
            <person name="Chan C."/>
        </authorList>
    </citation>
    <scope>NUCLEOTIDE SEQUENCE</scope>
</reference>
<protein>
    <submittedName>
        <fullName evidence="5">Uncharacterized protein</fullName>
    </submittedName>
</protein>
<accession>A0A813GXF6</accession>
<dbReference type="GO" id="GO:0031267">
    <property type="term" value="F:small GTPase binding"/>
    <property type="evidence" value="ECO:0007669"/>
    <property type="project" value="TreeGrafter"/>
</dbReference>
<dbReference type="GO" id="GO:0006913">
    <property type="term" value="P:nucleocytoplasmic transport"/>
    <property type="evidence" value="ECO:0007669"/>
    <property type="project" value="TreeGrafter"/>
</dbReference>
<dbReference type="GO" id="GO:0005634">
    <property type="term" value="C:nucleus"/>
    <property type="evidence" value="ECO:0007669"/>
    <property type="project" value="TreeGrafter"/>
</dbReference>
<dbReference type="InterPro" id="IPR032675">
    <property type="entry name" value="LRR_dom_sf"/>
</dbReference>
<evidence type="ECO:0000256" key="3">
    <source>
        <dbReference type="ARBA" id="ARBA00022737"/>
    </source>
</evidence>
<dbReference type="AlphaFoldDB" id="A0A813GXF6"/>
<dbReference type="Pfam" id="PF13516">
    <property type="entry name" value="LRR_6"/>
    <property type="match status" value="3"/>
</dbReference>